<gene>
    <name evidence="9" type="ORF">BJ322DRAFT_1051621</name>
</gene>
<dbReference type="Pfam" id="PF00617">
    <property type="entry name" value="RasGEF"/>
    <property type="match status" value="1"/>
</dbReference>
<dbReference type="Pfam" id="PF00018">
    <property type="entry name" value="SH3_1"/>
    <property type="match status" value="1"/>
</dbReference>
<accession>A0A9P6L8E9</accession>
<dbReference type="InterPro" id="IPR036964">
    <property type="entry name" value="RASGEF_cat_dom_sf"/>
</dbReference>
<feature type="region of interest" description="Disordered" evidence="5">
    <location>
        <begin position="177"/>
        <end position="221"/>
    </location>
</feature>
<comment type="caution">
    <text evidence="9">The sequence shown here is derived from an EMBL/GenBank/DDBJ whole genome shotgun (WGS) entry which is preliminary data.</text>
</comment>
<dbReference type="Gene3D" id="1.10.840.10">
    <property type="entry name" value="Ras guanine-nucleotide exchange factors catalytic domain"/>
    <property type="match status" value="1"/>
</dbReference>
<dbReference type="Gene3D" id="1.20.870.10">
    <property type="entry name" value="Son of sevenless (SoS) protein Chain: S domain 1"/>
    <property type="match status" value="1"/>
</dbReference>
<evidence type="ECO:0000259" key="8">
    <source>
        <dbReference type="PROSITE" id="PS50212"/>
    </source>
</evidence>
<feature type="domain" description="Ras-GEF" evidence="7">
    <location>
        <begin position="546"/>
        <end position="772"/>
    </location>
</feature>
<name>A0A9P6L8E9_9AGAM</name>
<dbReference type="Pfam" id="PF00618">
    <property type="entry name" value="RasGEF_N"/>
    <property type="match status" value="1"/>
</dbReference>
<dbReference type="GO" id="GO:0005886">
    <property type="term" value="C:plasma membrane"/>
    <property type="evidence" value="ECO:0007669"/>
    <property type="project" value="TreeGrafter"/>
</dbReference>
<dbReference type="SMART" id="SM00326">
    <property type="entry name" value="SH3"/>
    <property type="match status" value="1"/>
</dbReference>
<dbReference type="PROSITE" id="PS50002">
    <property type="entry name" value="SH3"/>
    <property type="match status" value="1"/>
</dbReference>
<dbReference type="CDD" id="cd06224">
    <property type="entry name" value="REM"/>
    <property type="match status" value="1"/>
</dbReference>
<evidence type="ECO:0000256" key="3">
    <source>
        <dbReference type="PROSITE-ProRule" id="PRU00168"/>
    </source>
</evidence>
<dbReference type="OrthoDB" id="10255964at2759"/>
<dbReference type="PROSITE" id="PS50212">
    <property type="entry name" value="RASGEF_NTER"/>
    <property type="match status" value="1"/>
</dbReference>
<dbReference type="InterPro" id="IPR001452">
    <property type="entry name" value="SH3_domain"/>
</dbReference>
<reference evidence="9" key="2">
    <citation type="submission" date="2020-11" db="EMBL/GenBank/DDBJ databases">
        <authorList>
            <consortium name="DOE Joint Genome Institute"/>
            <person name="Kuo A."/>
            <person name="Miyauchi S."/>
            <person name="Kiss E."/>
            <person name="Drula E."/>
            <person name="Kohler A."/>
            <person name="Sanchez-Garcia M."/>
            <person name="Andreopoulos B."/>
            <person name="Barry K.W."/>
            <person name="Bonito G."/>
            <person name="Buee M."/>
            <person name="Carver A."/>
            <person name="Chen C."/>
            <person name="Cichocki N."/>
            <person name="Clum A."/>
            <person name="Culley D."/>
            <person name="Crous P.W."/>
            <person name="Fauchery L."/>
            <person name="Girlanda M."/>
            <person name="Hayes R."/>
            <person name="Keri Z."/>
            <person name="Labutti K."/>
            <person name="Lipzen A."/>
            <person name="Lombard V."/>
            <person name="Magnuson J."/>
            <person name="Maillard F."/>
            <person name="Morin E."/>
            <person name="Murat C."/>
            <person name="Nolan M."/>
            <person name="Ohm R."/>
            <person name="Pangilinan J."/>
            <person name="Pereira M."/>
            <person name="Perotto S."/>
            <person name="Peter M."/>
            <person name="Riley R."/>
            <person name="Sitrit Y."/>
            <person name="Stielow B."/>
            <person name="Szollosi G."/>
            <person name="Zifcakova L."/>
            <person name="Stursova M."/>
            <person name="Spatafora J.W."/>
            <person name="Tedersoo L."/>
            <person name="Vaario L.-M."/>
            <person name="Yamada A."/>
            <person name="Yan M."/>
            <person name="Wang P."/>
            <person name="Xu J."/>
            <person name="Bruns T."/>
            <person name="Baldrian P."/>
            <person name="Vilgalys R."/>
            <person name="Henrissat B."/>
            <person name="Grigoriev I.V."/>
            <person name="Hibbett D."/>
            <person name="Nagy L.G."/>
            <person name="Martin F.M."/>
        </authorList>
    </citation>
    <scope>NUCLEOTIDE SEQUENCE</scope>
    <source>
        <strain evidence="9">UH-Tt-Lm1</strain>
    </source>
</reference>
<keyword evidence="1 4" id="KW-0728">SH3 domain</keyword>
<feature type="compositionally biased region" description="Low complexity" evidence="5">
    <location>
        <begin position="32"/>
        <end position="49"/>
    </location>
</feature>
<dbReference type="SMART" id="SM00229">
    <property type="entry name" value="RasGEFN"/>
    <property type="match status" value="1"/>
</dbReference>
<dbReference type="SUPFAM" id="SSF50044">
    <property type="entry name" value="SH3-domain"/>
    <property type="match status" value="1"/>
</dbReference>
<dbReference type="AlphaFoldDB" id="A0A9P6L8E9"/>
<proteinExistence type="predicted"/>
<dbReference type="GO" id="GO:0005085">
    <property type="term" value="F:guanyl-nucleotide exchange factor activity"/>
    <property type="evidence" value="ECO:0007669"/>
    <property type="project" value="UniProtKB-KW"/>
</dbReference>
<dbReference type="EMBL" id="WIUZ02000005">
    <property type="protein sequence ID" value="KAF9786736.1"/>
    <property type="molecule type" value="Genomic_DNA"/>
</dbReference>
<dbReference type="Gene3D" id="2.30.30.40">
    <property type="entry name" value="SH3 Domains"/>
    <property type="match status" value="1"/>
</dbReference>
<feature type="region of interest" description="Disordered" evidence="5">
    <location>
        <begin position="324"/>
        <end position="360"/>
    </location>
</feature>
<dbReference type="InterPro" id="IPR036028">
    <property type="entry name" value="SH3-like_dom_sf"/>
</dbReference>
<protein>
    <submittedName>
        <fullName evidence="9">Ras guanine nucleotide exchange factor domain-containing protein</fullName>
    </submittedName>
</protein>
<reference evidence="9" key="1">
    <citation type="journal article" date="2020" name="Nat. Commun.">
        <title>Large-scale genome sequencing of mycorrhizal fungi provides insights into the early evolution of symbiotic traits.</title>
        <authorList>
            <person name="Miyauchi S."/>
            <person name="Kiss E."/>
            <person name="Kuo A."/>
            <person name="Drula E."/>
            <person name="Kohler A."/>
            <person name="Sanchez-Garcia M."/>
            <person name="Morin E."/>
            <person name="Andreopoulos B."/>
            <person name="Barry K.W."/>
            <person name="Bonito G."/>
            <person name="Buee M."/>
            <person name="Carver A."/>
            <person name="Chen C."/>
            <person name="Cichocki N."/>
            <person name="Clum A."/>
            <person name="Culley D."/>
            <person name="Crous P.W."/>
            <person name="Fauchery L."/>
            <person name="Girlanda M."/>
            <person name="Hayes R.D."/>
            <person name="Keri Z."/>
            <person name="LaButti K."/>
            <person name="Lipzen A."/>
            <person name="Lombard V."/>
            <person name="Magnuson J."/>
            <person name="Maillard F."/>
            <person name="Murat C."/>
            <person name="Nolan M."/>
            <person name="Ohm R.A."/>
            <person name="Pangilinan J."/>
            <person name="Pereira M.F."/>
            <person name="Perotto S."/>
            <person name="Peter M."/>
            <person name="Pfister S."/>
            <person name="Riley R."/>
            <person name="Sitrit Y."/>
            <person name="Stielow J.B."/>
            <person name="Szollosi G."/>
            <person name="Zifcakova L."/>
            <person name="Stursova M."/>
            <person name="Spatafora J.W."/>
            <person name="Tedersoo L."/>
            <person name="Vaario L.M."/>
            <person name="Yamada A."/>
            <person name="Yan M."/>
            <person name="Wang P."/>
            <person name="Xu J."/>
            <person name="Bruns T."/>
            <person name="Baldrian P."/>
            <person name="Vilgalys R."/>
            <person name="Dunand C."/>
            <person name="Henrissat B."/>
            <person name="Grigoriev I.V."/>
            <person name="Hibbett D."/>
            <person name="Nagy L.G."/>
            <person name="Martin F.M."/>
        </authorList>
    </citation>
    <scope>NUCLEOTIDE SEQUENCE</scope>
    <source>
        <strain evidence="9">UH-Tt-Lm1</strain>
    </source>
</reference>
<dbReference type="InterPro" id="IPR008937">
    <property type="entry name" value="Ras-like_GEF"/>
</dbReference>
<dbReference type="PANTHER" id="PTHR23113:SF368">
    <property type="entry name" value="CELL DIVISION CONTROL PROTEIN 25"/>
    <property type="match status" value="1"/>
</dbReference>
<evidence type="ECO:0000313" key="9">
    <source>
        <dbReference type="EMBL" id="KAF9786736.1"/>
    </source>
</evidence>
<keyword evidence="2 3" id="KW-0344">Guanine-nucleotide releasing factor</keyword>
<feature type="compositionally biased region" description="Pro residues" evidence="5">
    <location>
        <begin position="210"/>
        <end position="221"/>
    </location>
</feature>
<evidence type="ECO:0000256" key="5">
    <source>
        <dbReference type="SAM" id="MobiDB-lite"/>
    </source>
</evidence>
<evidence type="ECO:0000259" key="7">
    <source>
        <dbReference type="PROSITE" id="PS50009"/>
    </source>
</evidence>
<evidence type="ECO:0000256" key="4">
    <source>
        <dbReference type="PROSITE-ProRule" id="PRU00192"/>
    </source>
</evidence>
<sequence length="783" mass="87917">MKGNARLRSSLRLSIDASPYHLQVQPFNAPDSGSPRSTGTSASSSKTSAGSQGYRICYALCLHDYFSDDPTHLCFNRNEILEIVAQEDSGWWAAIKPGEDTVGWISSAFVEPLIDSVAERLLYVPASSRSYEYEIIFAPTPESARSLEAYDLASPASRISLTKRDSWFARSPLPTVVEPYDESGDPGGEGGFDDPTSPATLWPSPGSSPKLPPSPTTPLPVPTERTLFGSAHSPIPVSPRPFSLPTTDIPMDAHHHRSRSETLPVTLGSRHLRRRPMLLDDRSHLSRLSTLIESNDLTEIDNFSKSPVVTESFDAFHRVALQSPPLRTGRVKTPKQGSMPPFSSATFPPPSGQNSKKDRTASSWFLRPTYDDDDISHDEDGTVKAGTLLALVERLTLDYLKPSQEIKFRHAFLTTFKSFTTADMVFDQLVGRFKMAPPVYLSEDEIGEWREKKQKSTQQRVLTVFTMWLEDHNLIKEDPHIVYRLQAFLQTITDPHPLAIPAKLILEAVERLSHVPLAPMTPLTPAQTPRRRRQPRFPVTEFAKMDAQEVAQQLTLIEHRLYAKIRVQECWEWGRTGGMLHEFTSTHDKLASWVKMSILNLPHVTKRAELVDFWITCAEKCRVINNISSSHAIVNALSSHVISRLDQTWAHATQAAVFDKLLNFTNPANRFATYRAAVWACQGPCVPYIGMWLTEIAQIGDSYPDTVPSNNRDLATSSLINFSKRAKWYDILEQMLRFQNRPYAFVDVPQTMGYIEGNLVTAMGLAPEFLQTRSREVAQQEMV</sequence>
<feature type="region of interest" description="Disordered" evidence="5">
    <location>
        <begin position="26"/>
        <end position="49"/>
    </location>
</feature>
<dbReference type="InterPro" id="IPR019804">
    <property type="entry name" value="Ras_G-nucl-exch_fac_CS"/>
</dbReference>
<dbReference type="Proteomes" id="UP000736335">
    <property type="component" value="Unassembled WGS sequence"/>
</dbReference>
<dbReference type="GO" id="GO:0007265">
    <property type="term" value="P:Ras protein signal transduction"/>
    <property type="evidence" value="ECO:0007669"/>
    <property type="project" value="TreeGrafter"/>
</dbReference>
<dbReference type="SUPFAM" id="SSF48366">
    <property type="entry name" value="Ras GEF"/>
    <property type="match status" value="1"/>
</dbReference>
<dbReference type="InterPro" id="IPR001895">
    <property type="entry name" value="RASGEF_cat_dom"/>
</dbReference>
<dbReference type="PROSITE" id="PS00720">
    <property type="entry name" value="RASGEF"/>
    <property type="match status" value="1"/>
</dbReference>
<feature type="domain" description="SH3" evidence="6">
    <location>
        <begin position="54"/>
        <end position="115"/>
    </location>
</feature>
<feature type="domain" description="N-terminal Ras-GEF" evidence="8">
    <location>
        <begin position="379"/>
        <end position="513"/>
    </location>
</feature>
<dbReference type="PANTHER" id="PTHR23113">
    <property type="entry name" value="GUANINE NUCLEOTIDE EXCHANGE FACTOR"/>
    <property type="match status" value="1"/>
</dbReference>
<dbReference type="InterPro" id="IPR023578">
    <property type="entry name" value="Ras_GEF_dom_sf"/>
</dbReference>
<dbReference type="SMART" id="SM00147">
    <property type="entry name" value="RasGEF"/>
    <property type="match status" value="1"/>
</dbReference>
<evidence type="ECO:0000256" key="2">
    <source>
        <dbReference type="ARBA" id="ARBA00022658"/>
    </source>
</evidence>
<evidence type="ECO:0000256" key="1">
    <source>
        <dbReference type="ARBA" id="ARBA00022443"/>
    </source>
</evidence>
<evidence type="ECO:0000313" key="10">
    <source>
        <dbReference type="Proteomes" id="UP000736335"/>
    </source>
</evidence>
<dbReference type="PROSITE" id="PS50009">
    <property type="entry name" value="RASGEF_CAT"/>
    <property type="match status" value="1"/>
</dbReference>
<evidence type="ECO:0000259" key="6">
    <source>
        <dbReference type="PROSITE" id="PS50002"/>
    </source>
</evidence>
<keyword evidence="10" id="KW-1185">Reference proteome</keyword>
<dbReference type="InterPro" id="IPR000651">
    <property type="entry name" value="Ras-like_Gua-exchang_fac_N"/>
</dbReference>
<organism evidence="9 10">
    <name type="scientific">Thelephora terrestris</name>
    <dbReference type="NCBI Taxonomy" id="56493"/>
    <lineage>
        <taxon>Eukaryota</taxon>
        <taxon>Fungi</taxon>
        <taxon>Dikarya</taxon>
        <taxon>Basidiomycota</taxon>
        <taxon>Agaricomycotina</taxon>
        <taxon>Agaricomycetes</taxon>
        <taxon>Thelephorales</taxon>
        <taxon>Thelephoraceae</taxon>
        <taxon>Thelephora</taxon>
    </lineage>
</organism>